<dbReference type="AlphaFoldDB" id="A0AAJ6B6B1"/>
<keyword evidence="4" id="KW-0238">DNA-binding</keyword>
<comment type="similarity">
    <text evidence="1">Belongs to the DtxR/MntR family.</text>
</comment>
<dbReference type="InterPro" id="IPR036388">
    <property type="entry name" value="WH-like_DNA-bd_sf"/>
</dbReference>
<dbReference type="Gene3D" id="2.30.30.90">
    <property type="match status" value="1"/>
</dbReference>
<keyword evidence="5" id="KW-0804">Transcription</keyword>
<dbReference type="PROSITE" id="PS50944">
    <property type="entry name" value="HTH_DTXR"/>
    <property type="match status" value="1"/>
</dbReference>
<feature type="domain" description="HTH dtxR-type" evidence="7">
    <location>
        <begin position="1"/>
        <end position="66"/>
    </location>
</feature>
<dbReference type="PANTHER" id="PTHR33238">
    <property type="entry name" value="IRON (METAL) DEPENDENT REPRESSOR, DTXR FAMILY"/>
    <property type="match status" value="1"/>
</dbReference>
<sequence length="220" mass="25215">MLSYTEENYLKALLMLSFQNEEKPEVGTNEMAAYLGVKPATATDMLKKLKEKELVIYQKYGKISLSELGRKKATAILRKHRLWETFLYKKLDFSWDEVHEVAEQLEHIQSEKLVNRLEEFLDFPEFDPHGDPIPKANGEIPSIDKTLLSAVTIGEVCKVVAVKDTSTPFLQYLEKLSITIGTKIKVLEVIDFDGSLNIQIEEEEPRSVSMKFAESLFVKR</sequence>
<dbReference type="GO" id="GO:0003700">
    <property type="term" value="F:DNA-binding transcription factor activity"/>
    <property type="evidence" value="ECO:0007669"/>
    <property type="project" value="InterPro"/>
</dbReference>
<dbReference type="SUPFAM" id="SSF46785">
    <property type="entry name" value="Winged helix' DNA-binding domain"/>
    <property type="match status" value="1"/>
</dbReference>
<dbReference type="InterPro" id="IPR036390">
    <property type="entry name" value="WH_DNA-bd_sf"/>
</dbReference>
<dbReference type="InterPro" id="IPR022689">
    <property type="entry name" value="Iron_dep_repressor"/>
</dbReference>
<dbReference type="Proteomes" id="UP001214530">
    <property type="component" value="Chromosome"/>
</dbReference>
<dbReference type="InterPro" id="IPR007167">
    <property type="entry name" value="Fe-transptr_FeoA-like"/>
</dbReference>
<dbReference type="SMART" id="SM00899">
    <property type="entry name" value="FeoA"/>
    <property type="match status" value="1"/>
</dbReference>
<evidence type="ECO:0000313" key="9">
    <source>
        <dbReference type="Proteomes" id="UP001214530"/>
    </source>
</evidence>
<dbReference type="Pfam" id="PF01325">
    <property type="entry name" value="Fe_dep_repress"/>
    <property type="match status" value="1"/>
</dbReference>
<protein>
    <recommendedName>
        <fullName evidence="2">Transcriptional regulator MntR</fullName>
    </recommendedName>
</protein>
<dbReference type="EMBL" id="CP119313">
    <property type="protein sequence ID" value="WEK19757.1"/>
    <property type="molecule type" value="Genomic_DNA"/>
</dbReference>
<dbReference type="InterPro" id="IPR050536">
    <property type="entry name" value="DtxR_MntR_Metal-Reg"/>
</dbReference>
<dbReference type="SMART" id="SM00529">
    <property type="entry name" value="HTH_DTXR"/>
    <property type="match status" value="1"/>
</dbReference>
<dbReference type="PANTHER" id="PTHR33238:SF7">
    <property type="entry name" value="IRON-DEPENDENT TRANSCRIPTIONAL REGULATOR"/>
    <property type="match status" value="1"/>
</dbReference>
<gene>
    <name evidence="8" type="ORF">P0Y49_01130</name>
</gene>
<comment type="function">
    <text evidence="6">In the presence of manganese, represses expression of mntH and mntS. Up-regulates expression of mntP.</text>
</comment>
<evidence type="ECO:0000313" key="8">
    <source>
        <dbReference type="EMBL" id="WEK19757.1"/>
    </source>
</evidence>
<evidence type="ECO:0000256" key="6">
    <source>
        <dbReference type="ARBA" id="ARBA00025185"/>
    </source>
</evidence>
<dbReference type="SUPFAM" id="SSF47979">
    <property type="entry name" value="Iron-dependent repressor protein, dimerization domain"/>
    <property type="match status" value="1"/>
</dbReference>
<proteinExistence type="inferred from homology"/>
<dbReference type="GO" id="GO:0046914">
    <property type="term" value="F:transition metal ion binding"/>
    <property type="evidence" value="ECO:0007669"/>
    <property type="project" value="InterPro"/>
</dbReference>
<dbReference type="InterPro" id="IPR001367">
    <property type="entry name" value="Fe_dep_repressor"/>
</dbReference>
<dbReference type="Gene3D" id="1.10.10.10">
    <property type="entry name" value="Winged helix-like DNA-binding domain superfamily/Winged helix DNA-binding domain"/>
    <property type="match status" value="1"/>
</dbReference>
<reference evidence="8" key="1">
    <citation type="submission" date="2023-03" db="EMBL/GenBank/DDBJ databases">
        <title>Andean soil-derived lignocellulolytic bacterial consortium as a source of novel taxa and putative plastic-active enzymes.</title>
        <authorList>
            <person name="Diaz-Garcia L."/>
            <person name="Chuvochina M."/>
            <person name="Feuerriegel G."/>
            <person name="Bunk B."/>
            <person name="Sproer C."/>
            <person name="Streit W.R."/>
            <person name="Rodriguez L.M."/>
            <person name="Overmann J."/>
            <person name="Jimenez D.J."/>
        </authorList>
    </citation>
    <scope>NUCLEOTIDE SEQUENCE</scope>
    <source>
        <strain evidence="8">MAG 3858</strain>
    </source>
</reference>
<dbReference type="Pfam" id="PF04023">
    <property type="entry name" value="FeoA"/>
    <property type="match status" value="1"/>
</dbReference>
<dbReference type="InterPro" id="IPR038157">
    <property type="entry name" value="FeoA_core_dom"/>
</dbReference>
<dbReference type="GO" id="GO:0003677">
    <property type="term" value="F:DNA binding"/>
    <property type="evidence" value="ECO:0007669"/>
    <property type="project" value="UniProtKB-KW"/>
</dbReference>
<dbReference type="InterPro" id="IPR036421">
    <property type="entry name" value="Fe_dep_repressor_sf"/>
</dbReference>
<dbReference type="InterPro" id="IPR022687">
    <property type="entry name" value="HTH_DTXR"/>
</dbReference>
<organism evidence="8 9">
    <name type="scientific">Candidatus Pedobacter colombiensis</name>
    <dbReference type="NCBI Taxonomy" id="3121371"/>
    <lineage>
        <taxon>Bacteria</taxon>
        <taxon>Pseudomonadati</taxon>
        <taxon>Bacteroidota</taxon>
        <taxon>Sphingobacteriia</taxon>
        <taxon>Sphingobacteriales</taxon>
        <taxon>Sphingobacteriaceae</taxon>
        <taxon>Pedobacter</taxon>
    </lineage>
</organism>
<dbReference type="Pfam" id="PF02742">
    <property type="entry name" value="Fe_dep_repr_C"/>
    <property type="match status" value="1"/>
</dbReference>
<evidence type="ECO:0000256" key="3">
    <source>
        <dbReference type="ARBA" id="ARBA00023015"/>
    </source>
</evidence>
<evidence type="ECO:0000256" key="4">
    <source>
        <dbReference type="ARBA" id="ARBA00023125"/>
    </source>
</evidence>
<evidence type="ECO:0000259" key="7">
    <source>
        <dbReference type="PROSITE" id="PS50944"/>
    </source>
</evidence>
<dbReference type="Gene3D" id="1.10.60.10">
    <property type="entry name" value="Iron dependent repressor, metal binding and dimerisation domain"/>
    <property type="match status" value="1"/>
</dbReference>
<accession>A0AAJ6B6B1</accession>
<evidence type="ECO:0000256" key="1">
    <source>
        <dbReference type="ARBA" id="ARBA00007871"/>
    </source>
</evidence>
<keyword evidence="3" id="KW-0805">Transcription regulation</keyword>
<evidence type="ECO:0000256" key="5">
    <source>
        <dbReference type="ARBA" id="ARBA00023163"/>
    </source>
</evidence>
<name>A0AAJ6B6B1_9SPHI</name>
<evidence type="ECO:0000256" key="2">
    <source>
        <dbReference type="ARBA" id="ARBA00022386"/>
    </source>
</evidence>
<dbReference type="GO" id="GO:0046983">
    <property type="term" value="F:protein dimerization activity"/>
    <property type="evidence" value="ECO:0007669"/>
    <property type="project" value="InterPro"/>
</dbReference>